<organism evidence="3 4">
    <name type="scientific">Leptomonas seymouri</name>
    <dbReference type="NCBI Taxonomy" id="5684"/>
    <lineage>
        <taxon>Eukaryota</taxon>
        <taxon>Discoba</taxon>
        <taxon>Euglenozoa</taxon>
        <taxon>Kinetoplastea</taxon>
        <taxon>Metakinetoplastina</taxon>
        <taxon>Trypanosomatida</taxon>
        <taxon>Trypanosomatidae</taxon>
        <taxon>Leishmaniinae</taxon>
        <taxon>Leptomonas</taxon>
    </lineage>
</organism>
<proteinExistence type="predicted"/>
<accession>A0A0N0P8Y4</accession>
<keyword evidence="4" id="KW-1185">Reference proteome</keyword>
<reference evidence="3 4" key="1">
    <citation type="journal article" date="2015" name="PLoS Pathog.">
        <title>Leptomonas seymouri: Adaptations to the Dixenous Life Cycle Analyzed by Genome Sequencing, Transcriptome Profiling and Co-infection with Leishmania donovani.</title>
        <authorList>
            <person name="Kraeva N."/>
            <person name="Butenko A."/>
            <person name="Hlavacova J."/>
            <person name="Kostygov A."/>
            <person name="Myskova J."/>
            <person name="Grybchuk D."/>
            <person name="Lestinova T."/>
            <person name="Votypka J."/>
            <person name="Volf P."/>
            <person name="Opperdoes F."/>
            <person name="Flegontov P."/>
            <person name="Lukes J."/>
            <person name="Yurchenko V."/>
        </authorList>
    </citation>
    <scope>NUCLEOTIDE SEQUENCE [LARGE SCALE GENOMIC DNA]</scope>
    <source>
        <strain evidence="3 4">ATCC 30220</strain>
    </source>
</reference>
<dbReference type="Proteomes" id="UP000038009">
    <property type="component" value="Unassembled WGS sequence"/>
</dbReference>
<feature type="region of interest" description="Disordered" evidence="2">
    <location>
        <begin position="374"/>
        <end position="395"/>
    </location>
</feature>
<protein>
    <recommendedName>
        <fullName evidence="5">Coiled-coil domain-containing protein 6</fullName>
    </recommendedName>
</protein>
<feature type="region of interest" description="Disordered" evidence="2">
    <location>
        <begin position="191"/>
        <end position="214"/>
    </location>
</feature>
<comment type="caution">
    <text evidence="3">The sequence shown here is derived from an EMBL/GenBank/DDBJ whole genome shotgun (WGS) entry which is preliminary data.</text>
</comment>
<dbReference type="OrthoDB" id="78858at2759"/>
<feature type="compositionally biased region" description="Polar residues" evidence="2">
    <location>
        <begin position="376"/>
        <end position="391"/>
    </location>
</feature>
<dbReference type="AlphaFoldDB" id="A0A0N0P8Y4"/>
<dbReference type="EMBL" id="LJSK01000005">
    <property type="protein sequence ID" value="KPI90486.1"/>
    <property type="molecule type" value="Genomic_DNA"/>
</dbReference>
<keyword evidence="1" id="KW-0175">Coiled coil</keyword>
<evidence type="ECO:0000256" key="1">
    <source>
        <dbReference type="SAM" id="Coils"/>
    </source>
</evidence>
<sequence length="438" mass="47783">MTSFVSPRTDALLAVQDMSIGDLRREYISLKSTGYSLSVEETHLKDKIEVLREESVRAEFIAEVKEEQMSNQLFRRLDGAEKEVQRYKAMLKEEESEADALTDRIKQMRSEKNEVENVLEERQEYLLMNLQRKLLETARKKSSVEQELMLEQQRYLEMLMTRLDALRGRSTASSADSSTLRFSAAAVGNASLPSSTAAGSERPPDALHGSGGAATASDVGAAAEFPLPVKVTSFSTLTPEKASCNEATLPAPAFKSPYTSFTKGSAKDAELSGTLHPAAVTPNARAGFSSVPRSGDLAQVPSHSSETHQAVVALEQKLNQLLLEQAAAMQRTSATEKQCAELGAKLRAVQEATFLDRARAAKLKDDLREVRARLTEANSTPKSTTNASTLGDSSFDDSVLSSVNSRSFDTSASLTMNNLSLRERTRELLSSIPPPPMN</sequence>
<feature type="region of interest" description="Disordered" evidence="2">
    <location>
        <begin position="284"/>
        <end position="304"/>
    </location>
</feature>
<evidence type="ECO:0000313" key="4">
    <source>
        <dbReference type="Proteomes" id="UP000038009"/>
    </source>
</evidence>
<dbReference type="OMA" id="PVHEMSM"/>
<evidence type="ECO:0008006" key="5">
    <source>
        <dbReference type="Google" id="ProtNLM"/>
    </source>
</evidence>
<evidence type="ECO:0000313" key="3">
    <source>
        <dbReference type="EMBL" id="KPI90486.1"/>
    </source>
</evidence>
<dbReference type="VEuPathDB" id="TriTrypDB:Lsey_0005_0490"/>
<gene>
    <name evidence="3" type="ORF">ABL78_0416</name>
</gene>
<name>A0A0N0P8Y4_LEPSE</name>
<evidence type="ECO:0000256" key="2">
    <source>
        <dbReference type="SAM" id="MobiDB-lite"/>
    </source>
</evidence>
<feature type="coiled-coil region" evidence="1">
    <location>
        <begin position="70"/>
        <end position="147"/>
    </location>
</feature>